<organism evidence="1 2">
    <name type="scientific">Ferrimicrobium acidiphilum DSM 19497</name>
    <dbReference type="NCBI Taxonomy" id="1121877"/>
    <lineage>
        <taxon>Bacteria</taxon>
        <taxon>Bacillati</taxon>
        <taxon>Actinomycetota</taxon>
        <taxon>Acidimicrobiia</taxon>
        <taxon>Acidimicrobiales</taxon>
        <taxon>Acidimicrobiaceae</taxon>
        <taxon>Ferrimicrobium</taxon>
    </lineage>
</organism>
<dbReference type="InterPro" id="IPR026349">
    <property type="entry name" value="CHP04255"/>
</dbReference>
<comment type="caution">
    <text evidence="1">The sequence shown here is derived from an EMBL/GenBank/DDBJ whole genome shotgun (WGS) entry which is preliminary data.</text>
</comment>
<sequence length="261" mass="28984">MPGLQLPEPSMEKLERSPLELVVCQIRYERNLAVTDTRRALEVQERLGGKYPVLDQAAGIALNILGGTSGMSTASEQQHGWNFRSTDGAWTVVLMPEFFALETRAYTDWADFSTRLNELVLLVVSAFDPSLEQRVGLRFIDRVKDPVIHSPEGWEGWIDDRLLGPALHSAFAPAIKACQQVLQLDGGDDMEVLLRHGCVPEGSPDDSVWHYVLDHDCSRSGGRAFSSDSIRNCTERLHTLALAVFQASVTEKLFGYLRGDA</sequence>
<dbReference type="Proteomes" id="UP000032336">
    <property type="component" value="Unassembled WGS sequence"/>
</dbReference>
<gene>
    <name evidence="1" type="ORF">FEAC_19990</name>
</gene>
<protein>
    <recommendedName>
        <fullName evidence="3">TIGR04255 family protein</fullName>
    </recommendedName>
</protein>
<dbReference type="NCBIfam" id="TIGR04255">
    <property type="entry name" value="sporadTIGR04255"/>
    <property type="match status" value="1"/>
</dbReference>
<dbReference type="AlphaFoldDB" id="A0A0D8FTL0"/>
<accession>A0A0D8FTL0</accession>
<proteinExistence type="predicted"/>
<name>A0A0D8FTL0_9ACTN</name>
<dbReference type="OrthoDB" id="7107919at2"/>
<dbReference type="STRING" id="1121877.FEAC_19990"/>
<reference evidence="1 2" key="1">
    <citation type="submission" date="2015-01" db="EMBL/GenBank/DDBJ databases">
        <title>Draft genome of the acidophilic iron oxidizer Ferrimicrobium acidiphilum strain T23.</title>
        <authorList>
            <person name="Poehlein A."/>
            <person name="Eisen S."/>
            <person name="Schloemann M."/>
            <person name="Johnson B.D."/>
            <person name="Daniel R."/>
            <person name="Muehling M."/>
        </authorList>
    </citation>
    <scope>NUCLEOTIDE SEQUENCE [LARGE SCALE GENOMIC DNA]</scope>
    <source>
        <strain evidence="1 2">T23</strain>
    </source>
</reference>
<evidence type="ECO:0000313" key="1">
    <source>
        <dbReference type="EMBL" id="KJE76264.1"/>
    </source>
</evidence>
<keyword evidence="2" id="KW-1185">Reference proteome</keyword>
<evidence type="ECO:0008006" key="3">
    <source>
        <dbReference type="Google" id="ProtNLM"/>
    </source>
</evidence>
<dbReference type="RefSeq" id="WP_035391455.1">
    <property type="nucleotide sequence ID" value="NZ_JQKF01000046.1"/>
</dbReference>
<dbReference type="EMBL" id="JXUW01000019">
    <property type="protein sequence ID" value="KJE76264.1"/>
    <property type="molecule type" value="Genomic_DNA"/>
</dbReference>
<evidence type="ECO:0000313" key="2">
    <source>
        <dbReference type="Proteomes" id="UP000032336"/>
    </source>
</evidence>
<dbReference type="eggNOG" id="ENOG502ZAID">
    <property type="taxonomic scope" value="Bacteria"/>
</dbReference>
<dbReference type="GeneID" id="78373108"/>